<gene>
    <name evidence="1" type="primary">WBGene00277380</name>
</gene>
<dbReference type="AlphaFoldDB" id="A0A2A6C9U8"/>
<name>A0A2A6C9U8_PRIPA</name>
<reference evidence="2" key="1">
    <citation type="journal article" date="2008" name="Nat. Genet.">
        <title>The Pristionchus pacificus genome provides a unique perspective on nematode lifestyle and parasitism.</title>
        <authorList>
            <person name="Dieterich C."/>
            <person name="Clifton S.W."/>
            <person name="Schuster L.N."/>
            <person name="Chinwalla A."/>
            <person name="Delehaunty K."/>
            <person name="Dinkelacker I."/>
            <person name="Fulton L."/>
            <person name="Fulton R."/>
            <person name="Godfrey J."/>
            <person name="Minx P."/>
            <person name="Mitreva M."/>
            <person name="Roeseler W."/>
            <person name="Tian H."/>
            <person name="Witte H."/>
            <person name="Yang S.P."/>
            <person name="Wilson R.K."/>
            <person name="Sommer R.J."/>
        </authorList>
    </citation>
    <scope>NUCLEOTIDE SEQUENCE [LARGE SCALE GENOMIC DNA]</scope>
    <source>
        <strain evidence="2">PS312</strain>
    </source>
</reference>
<reference evidence="1" key="2">
    <citation type="submission" date="2022-06" db="UniProtKB">
        <authorList>
            <consortium name="EnsemblMetazoa"/>
        </authorList>
    </citation>
    <scope>IDENTIFICATION</scope>
    <source>
        <strain evidence="1">PS312</strain>
    </source>
</reference>
<evidence type="ECO:0000313" key="1">
    <source>
        <dbReference type="EnsemblMetazoa" id="PPA39011.1"/>
    </source>
</evidence>
<accession>A0A2A6C9U8</accession>
<accession>A0A8R1UU73</accession>
<dbReference type="Proteomes" id="UP000005239">
    <property type="component" value="Unassembled WGS sequence"/>
</dbReference>
<dbReference type="EnsemblMetazoa" id="PPA39011.1">
    <property type="protein sequence ID" value="PPA39011.1"/>
    <property type="gene ID" value="WBGene00277380"/>
</dbReference>
<protein>
    <submittedName>
        <fullName evidence="1">Uncharacterized protein</fullName>
    </submittedName>
</protein>
<proteinExistence type="predicted"/>
<keyword evidence="2" id="KW-1185">Reference proteome</keyword>
<sequence length="172" mass="19543">CVCSTRYRSSSEYINYFIVIICRVQAFIVFGFPSLFTPRRIFSPLMQYTFVDTRDSSVQSTIVLFSSRVIYSNGTYGFYENDIMNELNWDAAKGSFVFFYQYYSSLNRSMQPYVSTFHLIVRPDDCNYMYIFAQNDCSCAILPLNSTTSSKVGATSLISAPQSICPIGKTAA</sequence>
<organism evidence="1 2">
    <name type="scientific">Pristionchus pacificus</name>
    <name type="common">Parasitic nematode worm</name>
    <dbReference type="NCBI Taxonomy" id="54126"/>
    <lineage>
        <taxon>Eukaryota</taxon>
        <taxon>Metazoa</taxon>
        <taxon>Ecdysozoa</taxon>
        <taxon>Nematoda</taxon>
        <taxon>Chromadorea</taxon>
        <taxon>Rhabditida</taxon>
        <taxon>Rhabditina</taxon>
        <taxon>Diplogasteromorpha</taxon>
        <taxon>Diplogasteroidea</taxon>
        <taxon>Neodiplogasteridae</taxon>
        <taxon>Pristionchus</taxon>
    </lineage>
</organism>
<evidence type="ECO:0000313" key="2">
    <source>
        <dbReference type="Proteomes" id="UP000005239"/>
    </source>
</evidence>